<dbReference type="EMBL" id="JABSTR010000005">
    <property type="protein sequence ID" value="KAH9371517.1"/>
    <property type="molecule type" value="Genomic_DNA"/>
</dbReference>
<gene>
    <name evidence="1" type="ORF">HPB48_017500</name>
</gene>
<evidence type="ECO:0000313" key="1">
    <source>
        <dbReference type="EMBL" id="KAH9371517.1"/>
    </source>
</evidence>
<protein>
    <submittedName>
        <fullName evidence="1">Uncharacterized protein</fullName>
    </submittedName>
</protein>
<evidence type="ECO:0000313" key="2">
    <source>
        <dbReference type="Proteomes" id="UP000821853"/>
    </source>
</evidence>
<dbReference type="VEuPathDB" id="VectorBase:HLOH_059724"/>
<organism evidence="1 2">
    <name type="scientific">Haemaphysalis longicornis</name>
    <name type="common">Bush tick</name>
    <dbReference type="NCBI Taxonomy" id="44386"/>
    <lineage>
        <taxon>Eukaryota</taxon>
        <taxon>Metazoa</taxon>
        <taxon>Ecdysozoa</taxon>
        <taxon>Arthropoda</taxon>
        <taxon>Chelicerata</taxon>
        <taxon>Arachnida</taxon>
        <taxon>Acari</taxon>
        <taxon>Parasitiformes</taxon>
        <taxon>Ixodida</taxon>
        <taxon>Ixodoidea</taxon>
        <taxon>Ixodidae</taxon>
        <taxon>Haemaphysalinae</taxon>
        <taxon>Haemaphysalis</taxon>
    </lineage>
</organism>
<reference evidence="1 2" key="1">
    <citation type="journal article" date="2020" name="Cell">
        <title>Large-Scale Comparative Analyses of Tick Genomes Elucidate Their Genetic Diversity and Vector Capacities.</title>
        <authorList>
            <consortium name="Tick Genome and Microbiome Consortium (TIGMIC)"/>
            <person name="Jia N."/>
            <person name="Wang J."/>
            <person name="Shi W."/>
            <person name="Du L."/>
            <person name="Sun Y."/>
            <person name="Zhan W."/>
            <person name="Jiang J.F."/>
            <person name="Wang Q."/>
            <person name="Zhang B."/>
            <person name="Ji P."/>
            <person name="Bell-Sakyi L."/>
            <person name="Cui X.M."/>
            <person name="Yuan T.T."/>
            <person name="Jiang B.G."/>
            <person name="Yang W.F."/>
            <person name="Lam T.T."/>
            <person name="Chang Q.C."/>
            <person name="Ding S.J."/>
            <person name="Wang X.J."/>
            <person name="Zhu J.G."/>
            <person name="Ruan X.D."/>
            <person name="Zhao L."/>
            <person name="Wei J.T."/>
            <person name="Ye R.Z."/>
            <person name="Que T.C."/>
            <person name="Du C.H."/>
            <person name="Zhou Y.H."/>
            <person name="Cheng J.X."/>
            <person name="Dai P.F."/>
            <person name="Guo W.B."/>
            <person name="Han X.H."/>
            <person name="Huang E.J."/>
            <person name="Li L.F."/>
            <person name="Wei W."/>
            <person name="Gao Y.C."/>
            <person name="Liu J.Z."/>
            <person name="Shao H.Z."/>
            <person name="Wang X."/>
            <person name="Wang C.C."/>
            <person name="Yang T.C."/>
            <person name="Huo Q.B."/>
            <person name="Li W."/>
            <person name="Chen H.Y."/>
            <person name="Chen S.E."/>
            <person name="Zhou L.G."/>
            <person name="Ni X.B."/>
            <person name="Tian J.H."/>
            <person name="Sheng Y."/>
            <person name="Liu T."/>
            <person name="Pan Y.S."/>
            <person name="Xia L.Y."/>
            <person name="Li J."/>
            <person name="Zhao F."/>
            <person name="Cao W.C."/>
        </authorList>
    </citation>
    <scope>NUCLEOTIDE SEQUENCE [LARGE SCALE GENOMIC DNA]</scope>
    <source>
        <strain evidence="1">HaeL-2018</strain>
    </source>
</reference>
<accession>A0A9J6G8B0</accession>
<dbReference type="Proteomes" id="UP000821853">
    <property type="component" value="Chromosome 3"/>
</dbReference>
<dbReference type="AlphaFoldDB" id="A0A9J6G8B0"/>
<name>A0A9J6G8B0_HAELO</name>
<sequence length="65" mass="7103">MSMRSHSQDDITNYIVIGLSDDGTQRTADVANVTFGAILSELSKAWVQPLALALAKTKLRAENIR</sequence>
<keyword evidence="2" id="KW-1185">Reference proteome</keyword>
<proteinExistence type="predicted"/>
<comment type="caution">
    <text evidence="1">The sequence shown here is derived from an EMBL/GenBank/DDBJ whole genome shotgun (WGS) entry which is preliminary data.</text>
</comment>